<proteinExistence type="predicted"/>
<keyword evidence="3" id="KW-0808">Transferase</keyword>
<dbReference type="InterPro" id="IPR000192">
    <property type="entry name" value="Aminotrans_V_dom"/>
</dbReference>
<dbReference type="SUPFAM" id="SSF53383">
    <property type="entry name" value="PLP-dependent transferases"/>
    <property type="match status" value="1"/>
</dbReference>
<dbReference type="Gene3D" id="3.90.1150.10">
    <property type="entry name" value="Aspartate Aminotransferase, domain 1"/>
    <property type="match status" value="1"/>
</dbReference>
<gene>
    <name evidence="3" type="ORF">I5M07_01175</name>
</gene>
<comment type="caution">
    <text evidence="3">The sequence shown here is derived from an EMBL/GenBank/DDBJ whole genome shotgun (WGS) entry which is preliminary data.</text>
</comment>
<keyword evidence="1" id="KW-0663">Pyridoxal phosphate</keyword>
<organism evidence="3 4">
    <name type="scientific">Flavobacterium agrisoli</name>
    <dbReference type="NCBI Taxonomy" id="2793066"/>
    <lineage>
        <taxon>Bacteria</taxon>
        <taxon>Pseudomonadati</taxon>
        <taxon>Bacteroidota</taxon>
        <taxon>Flavobacteriia</taxon>
        <taxon>Flavobacteriales</taxon>
        <taxon>Flavobacteriaceae</taxon>
        <taxon>Flavobacterium</taxon>
    </lineage>
</organism>
<dbReference type="InterPro" id="IPR015421">
    <property type="entry name" value="PyrdxlP-dep_Trfase_major"/>
</dbReference>
<feature type="domain" description="Aminotransferase class V" evidence="2">
    <location>
        <begin position="31"/>
        <end position="439"/>
    </location>
</feature>
<evidence type="ECO:0000256" key="1">
    <source>
        <dbReference type="ARBA" id="ARBA00022898"/>
    </source>
</evidence>
<evidence type="ECO:0000313" key="3">
    <source>
        <dbReference type="EMBL" id="MBK0368431.1"/>
    </source>
</evidence>
<dbReference type="PANTHER" id="PTHR43586">
    <property type="entry name" value="CYSTEINE DESULFURASE"/>
    <property type="match status" value="1"/>
</dbReference>
<reference evidence="3" key="1">
    <citation type="submission" date="2020-12" db="EMBL/GenBank/DDBJ databases">
        <title>Bacterial novel species Flavobacterium sp. SE-1-e isolated from soil.</title>
        <authorList>
            <person name="Jung H.-Y."/>
        </authorList>
    </citation>
    <scope>NUCLEOTIDE SEQUENCE</scope>
    <source>
        <strain evidence="3">SE-1-e</strain>
    </source>
</reference>
<keyword evidence="3" id="KW-0032">Aminotransferase</keyword>
<dbReference type="EMBL" id="JAEHFV010000001">
    <property type="protein sequence ID" value="MBK0368431.1"/>
    <property type="molecule type" value="Genomic_DNA"/>
</dbReference>
<dbReference type="Proteomes" id="UP000609172">
    <property type="component" value="Unassembled WGS sequence"/>
</dbReference>
<name>A0A934UI35_9FLAO</name>
<dbReference type="Pfam" id="PF00266">
    <property type="entry name" value="Aminotran_5"/>
    <property type="match status" value="1"/>
</dbReference>
<dbReference type="GO" id="GO:0008483">
    <property type="term" value="F:transaminase activity"/>
    <property type="evidence" value="ECO:0007669"/>
    <property type="project" value="UniProtKB-KW"/>
</dbReference>
<dbReference type="InterPro" id="IPR015424">
    <property type="entry name" value="PyrdxlP-dep_Trfase"/>
</dbReference>
<dbReference type="Gene3D" id="3.40.640.10">
    <property type="entry name" value="Type I PLP-dependent aspartate aminotransferase-like (Major domain)"/>
    <property type="match status" value="1"/>
</dbReference>
<dbReference type="AlphaFoldDB" id="A0A934UI35"/>
<evidence type="ECO:0000259" key="2">
    <source>
        <dbReference type="Pfam" id="PF00266"/>
    </source>
</evidence>
<dbReference type="PANTHER" id="PTHR43586:SF8">
    <property type="entry name" value="CYSTEINE DESULFURASE 1, CHLOROPLASTIC"/>
    <property type="match status" value="1"/>
</dbReference>
<evidence type="ECO:0000313" key="4">
    <source>
        <dbReference type="Proteomes" id="UP000609172"/>
    </source>
</evidence>
<dbReference type="RefSeq" id="WP_200104361.1">
    <property type="nucleotide sequence ID" value="NZ_JAEHFV010000001.1"/>
</dbReference>
<protein>
    <submittedName>
        <fullName evidence="3">Aminotransferase class V-fold PLP-dependent enzyme</fullName>
    </submittedName>
</protein>
<accession>A0A934UI35</accession>
<dbReference type="InterPro" id="IPR015422">
    <property type="entry name" value="PyrdxlP-dep_Trfase_small"/>
</dbReference>
<sequence length="495" mass="55984">MASENYFQQFRNNIIGIDQEFESPYGNKKIIYTDWTASGRLYRPIEEKLVNKFGPFVANTHTETTVSGTAMTKAYHHARAIIKKHVNASKDDVLINDGTGMTGVINKFQRILGLKVPENLKKHTQVPDEMKPVVFISHMEHHSNQTSWLETIADVEIIPSCEQGLFSLKNLEVLLEKHKDRTLKIASITACSNVTGLRTPYHEVAKLMHQHHGICLVDFACSAPYVSIDMHPTDSEAYLDAIFFSPHKFLGGPGTSGVLIFNKKLYKNMIPDCPGGGTVSWTNPWGEHKYIENIEEREDGGTPGFLQVIKTALAIELKEEMGVENILKREHQIVDFVFEELKAIDNIKILAGQHQERLGVISFFIDDLHFNLGVKILNDRFGIQTRGGCSCAGTYGHFLLHVDQETSTKLVNEITIGDLIKKPGWIRMSIHPTTTDEEIAFVCESIKELAANHQEWSKDYIYNKETNEFIHTNACSFEDELVNSWFATSFQLQLT</sequence>
<keyword evidence="4" id="KW-1185">Reference proteome</keyword>